<evidence type="ECO:0000313" key="3">
    <source>
        <dbReference type="Proteomes" id="UP001177003"/>
    </source>
</evidence>
<evidence type="ECO:0000256" key="1">
    <source>
        <dbReference type="SAM" id="Phobius"/>
    </source>
</evidence>
<feature type="transmembrane region" description="Helical" evidence="1">
    <location>
        <begin position="54"/>
        <end position="75"/>
    </location>
</feature>
<keyword evidence="1" id="KW-0812">Transmembrane</keyword>
<organism evidence="2 3">
    <name type="scientific">Lactuca saligna</name>
    <name type="common">Willowleaf lettuce</name>
    <dbReference type="NCBI Taxonomy" id="75948"/>
    <lineage>
        <taxon>Eukaryota</taxon>
        <taxon>Viridiplantae</taxon>
        <taxon>Streptophyta</taxon>
        <taxon>Embryophyta</taxon>
        <taxon>Tracheophyta</taxon>
        <taxon>Spermatophyta</taxon>
        <taxon>Magnoliopsida</taxon>
        <taxon>eudicotyledons</taxon>
        <taxon>Gunneridae</taxon>
        <taxon>Pentapetalae</taxon>
        <taxon>asterids</taxon>
        <taxon>campanulids</taxon>
        <taxon>Asterales</taxon>
        <taxon>Asteraceae</taxon>
        <taxon>Cichorioideae</taxon>
        <taxon>Cichorieae</taxon>
        <taxon>Lactucinae</taxon>
        <taxon>Lactuca</taxon>
    </lineage>
</organism>
<gene>
    <name evidence="2" type="ORF">LSALG_LOCUS11980</name>
</gene>
<proteinExistence type="predicted"/>
<dbReference type="AlphaFoldDB" id="A0AA35VMU9"/>
<keyword evidence="3" id="KW-1185">Reference proteome</keyword>
<reference evidence="2" key="1">
    <citation type="submission" date="2023-04" db="EMBL/GenBank/DDBJ databases">
        <authorList>
            <person name="Vijverberg K."/>
            <person name="Xiong W."/>
            <person name="Schranz E."/>
        </authorList>
    </citation>
    <scope>NUCLEOTIDE SEQUENCE</scope>
</reference>
<dbReference type="Proteomes" id="UP001177003">
    <property type="component" value="Chromosome 2"/>
</dbReference>
<evidence type="ECO:0000313" key="2">
    <source>
        <dbReference type="EMBL" id="CAI9271719.1"/>
    </source>
</evidence>
<name>A0AA35VMU9_LACSI</name>
<dbReference type="EMBL" id="OX465078">
    <property type="protein sequence ID" value="CAI9271719.1"/>
    <property type="molecule type" value="Genomic_DNA"/>
</dbReference>
<keyword evidence="1" id="KW-1133">Transmembrane helix</keyword>
<accession>A0AA35VMU9</accession>
<sequence length="107" mass="12030">MANPQTNVDPTNTTNEEEISQSLMKIQNTNLRLLPTVDQYLEQLRMLIQTLNNVVLSTVLSYSFVVPMSLISLAGSTTVFNKTTKVVQFQLTNSKMRSLRGSTLYKS</sequence>
<protein>
    <submittedName>
        <fullName evidence="2">Uncharacterized protein</fullName>
    </submittedName>
</protein>
<keyword evidence="1" id="KW-0472">Membrane</keyword>